<dbReference type="RefSeq" id="WP_246559139.1">
    <property type="nucleotide sequence ID" value="NZ_BMUJ01000037.1"/>
</dbReference>
<keyword evidence="3" id="KW-1185">Reference proteome</keyword>
<evidence type="ECO:0000256" key="1">
    <source>
        <dbReference type="SAM" id="MobiDB-lite"/>
    </source>
</evidence>
<evidence type="ECO:0000313" key="2">
    <source>
        <dbReference type="EMBL" id="MFC6500114.1"/>
    </source>
</evidence>
<organism evidence="2 3">
    <name type="scientific">Streptomyces plicatus</name>
    <dbReference type="NCBI Taxonomy" id="1922"/>
    <lineage>
        <taxon>Bacteria</taxon>
        <taxon>Bacillati</taxon>
        <taxon>Actinomycetota</taxon>
        <taxon>Actinomycetes</taxon>
        <taxon>Kitasatosporales</taxon>
        <taxon>Streptomycetaceae</taxon>
        <taxon>Streptomyces</taxon>
        <taxon>Streptomyces rochei group</taxon>
    </lineage>
</organism>
<comment type="caution">
    <text evidence="2">The sequence shown here is derived from an EMBL/GenBank/DDBJ whole genome shotgun (WGS) entry which is preliminary data.</text>
</comment>
<reference evidence="3" key="1">
    <citation type="journal article" date="2019" name="Int. J. Syst. Evol. Microbiol.">
        <title>The Global Catalogue of Microorganisms (GCM) 10K type strain sequencing project: providing services to taxonomists for standard genome sequencing and annotation.</title>
        <authorList>
            <consortium name="The Broad Institute Genomics Platform"/>
            <consortium name="The Broad Institute Genome Sequencing Center for Infectious Disease"/>
            <person name="Wu L."/>
            <person name="Ma J."/>
        </authorList>
    </citation>
    <scope>NUCLEOTIDE SEQUENCE [LARGE SCALE GENOMIC DNA]</scope>
    <source>
        <strain evidence="3">JCM 4504</strain>
    </source>
</reference>
<feature type="compositionally biased region" description="Basic residues" evidence="1">
    <location>
        <begin position="13"/>
        <end position="22"/>
    </location>
</feature>
<accession>A0ABW1XSU3</accession>
<evidence type="ECO:0000313" key="3">
    <source>
        <dbReference type="Proteomes" id="UP001596321"/>
    </source>
</evidence>
<feature type="region of interest" description="Disordered" evidence="1">
    <location>
        <begin position="1"/>
        <end position="41"/>
    </location>
</feature>
<protein>
    <submittedName>
        <fullName evidence="2">Uncharacterized protein</fullName>
    </submittedName>
</protein>
<dbReference type="EMBL" id="JBHSUW010000001">
    <property type="protein sequence ID" value="MFC6500114.1"/>
    <property type="molecule type" value="Genomic_DNA"/>
</dbReference>
<gene>
    <name evidence="2" type="ORF">ACFQFF_00150</name>
</gene>
<feature type="compositionally biased region" description="Basic and acidic residues" evidence="1">
    <location>
        <begin position="1"/>
        <end position="12"/>
    </location>
</feature>
<proteinExistence type="predicted"/>
<name>A0ABW1XSU3_STRPL</name>
<sequence length="59" mass="7152">MREEHQRLYSERRKVKREKSRRGLFLPPLHDDDAEPDVSLSEKLKTALAESKKHRQRRL</sequence>
<dbReference type="Proteomes" id="UP001596321">
    <property type="component" value="Unassembled WGS sequence"/>
</dbReference>